<dbReference type="Proteomes" id="UP000041254">
    <property type="component" value="Unassembled WGS sequence"/>
</dbReference>
<evidence type="ECO:0000313" key="4">
    <source>
        <dbReference type="Proteomes" id="UP000041254"/>
    </source>
</evidence>
<dbReference type="InParanoid" id="A0A0G4FM54"/>
<feature type="compositionally biased region" description="Basic and acidic residues" evidence="1">
    <location>
        <begin position="112"/>
        <end position="126"/>
    </location>
</feature>
<accession>A0A0G4FM54</accession>
<dbReference type="AlphaFoldDB" id="A0A0G4FM54"/>
<keyword evidence="4" id="KW-1185">Reference proteome</keyword>
<evidence type="ECO:0000256" key="1">
    <source>
        <dbReference type="SAM" id="MobiDB-lite"/>
    </source>
</evidence>
<sequence length="147" mass="15605">MCDCVAVGLFTLHVGWFFLTGLQWMGPGWGISTHHLTDVTDKAHQRMSDSPVVHILIGSVLLSTLITAGAIIATMTFWSIHKQVKGKIPPLPQIESTRAYLRSLVGRKVKTVKDEGEGGVKKDDHSNGAGGGGGDCGEPAADSPLSE</sequence>
<evidence type="ECO:0000256" key="2">
    <source>
        <dbReference type="SAM" id="Phobius"/>
    </source>
</evidence>
<evidence type="ECO:0000313" key="3">
    <source>
        <dbReference type="EMBL" id="CEM14620.1"/>
    </source>
</evidence>
<keyword evidence="2" id="KW-1133">Transmembrane helix</keyword>
<feature type="region of interest" description="Disordered" evidence="1">
    <location>
        <begin position="112"/>
        <end position="147"/>
    </location>
</feature>
<gene>
    <name evidence="3" type="ORF">Vbra_21419</name>
</gene>
<reference evidence="3 4" key="1">
    <citation type="submission" date="2014-11" db="EMBL/GenBank/DDBJ databases">
        <authorList>
            <person name="Zhu J."/>
            <person name="Qi W."/>
            <person name="Song R."/>
        </authorList>
    </citation>
    <scope>NUCLEOTIDE SEQUENCE [LARGE SCALE GENOMIC DNA]</scope>
</reference>
<keyword evidence="2" id="KW-0472">Membrane</keyword>
<keyword evidence="2" id="KW-0812">Transmembrane</keyword>
<protein>
    <submittedName>
        <fullName evidence="3">Uncharacterized protein</fullName>
    </submittedName>
</protein>
<dbReference type="VEuPathDB" id="CryptoDB:Vbra_21419"/>
<name>A0A0G4FM54_VITBC</name>
<feature type="transmembrane region" description="Helical" evidence="2">
    <location>
        <begin position="54"/>
        <end position="78"/>
    </location>
</feature>
<proteinExistence type="predicted"/>
<dbReference type="EMBL" id="CDMY01000456">
    <property type="protein sequence ID" value="CEM14620.1"/>
    <property type="molecule type" value="Genomic_DNA"/>
</dbReference>
<organism evidence="3 4">
    <name type="scientific">Vitrella brassicaformis (strain CCMP3155)</name>
    <dbReference type="NCBI Taxonomy" id="1169540"/>
    <lineage>
        <taxon>Eukaryota</taxon>
        <taxon>Sar</taxon>
        <taxon>Alveolata</taxon>
        <taxon>Colpodellida</taxon>
        <taxon>Vitrellaceae</taxon>
        <taxon>Vitrella</taxon>
    </lineage>
</organism>